<dbReference type="InterPro" id="IPR021074">
    <property type="entry name" value="Formate_DH_dsu"/>
</dbReference>
<dbReference type="STRING" id="442562.Rumeso_02142"/>
<evidence type="ECO:0000313" key="2">
    <source>
        <dbReference type="Proteomes" id="UP000019666"/>
    </source>
</evidence>
<comment type="caution">
    <text evidence="1">The sequence shown here is derived from an EMBL/GenBank/DDBJ whole genome shotgun (WGS) entry which is preliminary data.</text>
</comment>
<sequence>MAAPNNIAKLVTMANQIATFFATQPGTTQAAEVAGHLKAFWEPRMLQALYAHVDAGGEGLSPLVLKAVERLRQPVA</sequence>
<accession>A0A017HQ42</accession>
<dbReference type="RefSeq" id="WP_037282170.1">
    <property type="nucleotide sequence ID" value="NZ_KK088603.1"/>
</dbReference>
<evidence type="ECO:0000313" key="1">
    <source>
        <dbReference type="EMBL" id="EYD76293.1"/>
    </source>
</evidence>
<dbReference type="Proteomes" id="UP000019666">
    <property type="component" value="Unassembled WGS sequence"/>
</dbReference>
<dbReference type="PATRIC" id="fig|442562.3.peg.2113"/>
<proteinExistence type="predicted"/>
<keyword evidence="2" id="KW-1185">Reference proteome</keyword>
<dbReference type="AlphaFoldDB" id="A0A017HQ42"/>
<name>A0A017HQ42_9RHOB</name>
<organism evidence="1 2">
    <name type="scientific">Rubellimicrobium mesophilum DSM 19309</name>
    <dbReference type="NCBI Taxonomy" id="442562"/>
    <lineage>
        <taxon>Bacteria</taxon>
        <taxon>Pseudomonadati</taxon>
        <taxon>Pseudomonadota</taxon>
        <taxon>Alphaproteobacteria</taxon>
        <taxon>Rhodobacterales</taxon>
        <taxon>Roseobacteraceae</taxon>
        <taxon>Rubellimicrobium</taxon>
    </lineage>
</organism>
<gene>
    <name evidence="1" type="ORF">Rumeso_02142</name>
</gene>
<protein>
    <submittedName>
        <fullName evidence="1">NAD-dependent formate dehydrogenase delta subunit</fullName>
    </submittedName>
</protein>
<reference evidence="1 2" key="1">
    <citation type="submission" date="2013-02" db="EMBL/GenBank/DDBJ databases">
        <authorList>
            <person name="Fiebig A."/>
            <person name="Goeker M."/>
            <person name="Klenk H.-P.P."/>
        </authorList>
    </citation>
    <scope>NUCLEOTIDE SEQUENCE [LARGE SCALE GENOMIC DNA]</scope>
    <source>
        <strain evidence="1 2">DSM 19309</strain>
    </source>
</reference>
<dbReference type="HOGENOM" id="CLU_166802_0_1_5"/>
<dbReference type="EMBL" id="AOSK01000053">
    <property type="protein sequence ID" value="EYD76293.1"/>
    <property type="molecule type" value="Genomic_DNA"/>
</dbReference>
<dbReference type="Pfam" id="PF11390">
    <property type="entry name" value="FdsD"/>
    <property type="match status" value="1"/>
</dbReference>